<dbReference type="InterPro" id="IPR007369">
    <property type="entry name" value="Peptidase_A22B_SPP"/>
</dbReference>
<dbReference type="InterPro" id="IPR006639">
    <property type="entry name" value="Preselin/SPP"/>
</dbReference>
<gene>
    <name evidence="9" type="ORF">DUNSADRAFT_5455</name>
</gene>
<name>A0ABQ7GQ71_DUNSA</name>
<evidence type="ECO:0000256" key="8">
    <source>
        <dbReference type="SAM" id="Phobius"/>
    </source>
</evidence>
<evidence type="ECO:0000256" key="2">
    <source>
        <dbReference type="ARBA" id="ARBA00006859"/>
    </source>
</evidence>
<feature type="transmembrane region" description="Helical" evidence="8">
    <location>
        <begin position="134"/>
        <end position="150"/>
    </location>
</feature>
<keyword evidence="5 8" id="KW-1133">Transmembrane helix</keyword>
<sequence length="509" mass="53999">MTVGEKLVAKAAEQAEATTAPEAKKPAYEAWKWEESQDAGVAYGTLTAVLALGAVSTLGSESGPPGSSQLDLFYFVSLAVCTHYIGAHRSLSAPNRAQISIKEGLIAPLAASVSLFTCYLLVTFLPDLDISKLINAYFWLLSTFACTSALQSQLTRAGKGNVLGAKSIVFDNLPDWILGDEQGKPVTRAEISPADILSVVGGLGLATAHLFSQNWTLNNLMACLIASDILQLVGIRSFRVAGLLLVGLLLYDVFWVFASPSVVGNNVMLTVATSDVITGPSRLLFPRELGGVGEAANYPFSLLGLGDIALPGLLACLALRYDASKTVDMKGRAAVALQAMKEAMKDLDPSISSKQAAQMGAEAAEDAYDLFADAELRQRNRTLDGSNQQKMTAEAGSTSSSSTSSSNPAAAEQRIPVSDAVLEQREYYLTVQVAYIIGLLTAFAANSITHMGQPALLYIVPCTLGAVILKGASRAELSKLYSFTDVPSYGVGTLNFDEEQKKLDDNKSK</sequence>
<feature type="transmembrane region" description="Helical" evidence="8">
    <location>
        <begin position="240"/>
        <end position="258"/>
    </location>
</feature>
<keyword evidence="3 8" id="KW-0812">Transmembrane</keyword>
<comment type="subcellular location">
    <subcellularLocation>
        <location evidence="1">Endomembrane system</location>
        <topology evidence="1">Multi-pass membrane protein</topology>
    </subcellularLocation>
</comment>
<feature type="compositionally biased region" description="Low complexity" evidence="7">
    <location>
        <begin position="397"/>
        <end position="406"/>
    </location>
</feature>
<feature type="transmembrane region" description="Helical" evidence="8">
    <location>
        <begin position="41"/>
        <end position="60"/>
    </location>
</feature>
<evidence type="ECO:0000256" key="4">
    <source>
        <dbReference type="ARBA" id="ARBA00022801"/>
    </source>
</evidence>
<evidence type="ECO:0000256" key="7">
    <source>
        <dbReference type="SAM" id="MobiDB-lite"/>
    </source>
</evidence>
<evidence type="ECO:0000256" key="6">
    <source>
        <dbReference type="ARBA" id="ARBA00023136"/>
    </source>
</evidence>
<feature type="region of interest" description="Disordered" evidence="7">
    <location>
        <begin position="381"/>
        <end position="413"/>
    </location>
</feature>
<dbReference type="Pfam" id="PF04258">
    <property type="entry name" value="Peptidase_A22B"/>
    <property type="match status" value="2"/>
</dbReference>
<keyword evidence="6 8" id="KW-0472">Membrane</keyword>
<evidence type="ECO:0000256" key="5">
    <source>
        <dbReference type="ARBA" id="ARBA00022989"/>
    </source>
</evidence>
<accession>A0ABQ7GQ71</accession>
<evidence type="ECO:0000313" key="10">
    <source>
        <dbReference type="Proteomes" id="UP000815325"/>
    </source>
</evidence>
<dbReference type="PANTHER" id="PTHR12174:SF73">
    <property type="entry name" value="SIGNAL PEPTIDE PEPTIDASE DOMAIN CONTAINING PROTEIN"/>
    <property type="match status" value="1"/>
</dbReference>
<organism evidence="9 10">
    <name type="scientific">Dunaliella salina</name>
    <name type="common">Green alga</name>
    <name type="synonym">Protococcus salinus</name>
    <dbReference type="NCBI Taxonomy" id="3046"/>
    <lineage>
        <taxon>Eukaryota</taxon>
        <taxon>Viridiplantae</taxon>
        <taxon>Chlorophyta</taxon>
        <taxon>core chlorophytes</taxon>
        <taxon>Chlorophyceae</taxon>
        <taxon>CS clade</taxon>
        <taxon>Chlamydomonadales</taxon>
        <taxon>Dunaliellaceae</taxon>
        <taxon>Dunaliella</taxon>
    </lineage>
</organism>
<feature type="transmembrane region" description="Helical" evidence="8">
    <location>
        <begin position="104"/>
        <end position="122"/>
    </location>
</feature>
<feature type="transmembrane region" description="Helical" evidence="8">
    <location>
        <begin position="455"/>
        <end position="472"/>
    </location>
</feature>
<protein>
    <submittedName>
        <fullName evidence="9">Signal peptide peptidase-like protein</fullName>
    </submittedName>
</protein>
<feature type="transmembrane region" description="Helical" evidence="8">
    <location>
        <begin position="427"/>
        <end position="449"/>
    </location>
</feature>
<dbReference type="SMART" id="SM00730">
    <property type="entry name" value="PSN"/>
    <property type="match status" value="1"/>
</dbReference>
<dbReference type="PANTHER" id="PTHR12174">
    <property type="entry name" value="SIGNAL PEPTIDE PEPTIDASE"/>
    <property type="match status" value="1"/>
</dbReference>
<feature type="transmembrane region" description="Helical" evidence="8">
    <location>
        <begin position="298"/>
        <end position="319"/>
    </location>
</feature>
<comment type="caution">
    <text evidence="9">The sequence shown here is derived from an EMBL/GenBank/DDBJ whole genome shotgun (WGS) entry which is preliminary data.</text>
</comment>
<comment type="similarity">
    <text evidence="2">Belongs to the peptidase A22B family.</text>
</comment>
<proteinExistence type="inferred from homology"/>
<reference evidence="9" key="1">
    <citation type="submission" date="2017-08" db="EMBL/GenBank/DDBJ databases">
        <authorList>
            <person name="Polle J.E."/>
            <person name="Barry K."/>
            <person name="Cushman J."/>
            <person name="Schmutz J."/>
            <person name="Tran D."/>
            <person name="Hathwaick L.T."/>
            <person name="Yim W.C."/>
            <person name="Jenkins J."/>
            <person name="Mckie-Krisberg Z.M."/>
            <person name="Prochnik S."/>
            <person name="Lindquist E."/>
            <person name="Dockter R.B."/>
            <person name="Adam C."/>
            <person name="Molina H."/>
            <person name="Bunkerborg J."/>
            <person name="Jin E."/>
            <person name="Buchheim M."/>
            <person name="Magnuson J."/>
        </authorList>
    </citation>
    <scope>NUCLEOTIDE SEQUENCE</scope>
    <source>
        <strain evidence="9">CCAP 19/18</strain>
    </source>
</reference>
<evidence type="ECO:0000256" key="1">
    <source>
        <dbReference type="ARBA" id="ARBA00004127"/>
    </source>
</evidence>
<evidence type="ECO:0000256" key="3">
    <source>
        <dbReference type="ARBA" id="ARBA00022692"/>
    </source>
</evidence>
<evidence type="ECO:0000313" key="9">
    <source>
        <dbReference type="EMBL" id="KAF5836765.1"/>
    </source>
</evidence>
<keyword evidence="4" id="KW-0378">Hydrolase</keyword>
<dbReference type="Proteomes" id="UP000815325">
    <property type="component" value="Unassembled WGS sequence"/>
</dbReference>
<dbReference type="EMBL" id="MU069644">
    <property type="protein sequence ID" value="KAF5836765.1"/>
    <property type="molecule type" value="Genomic_DNA"/>
</dbReference>
<feature type="transmembrane region" description="Helical" evidence="8">
    <location>
        <begin position="72"/>
        <end position="92"/>
    </location>
</feature>
<keyword evidence="10" id="KW-1185">Reference proteome</keyword>